<dbReference type="Pfam" id="PF08011">
    <property type="entry name" value="PDDEXK_9"/>
    <property type="match status" value="1"/>
</dbReference>
<gene>
    <name evidence="2" type="ORF">HMPREF1536_04404</name>
</gene>
<organism evidence="2 3">
    <name type="scientific">Parabacteroides gordonii MS-1 = DSM 23371</name>
    <dbReference type="NCBI Taxonomy" id="1203610"/>
    <lineage>
        <taxon>Bacteria</taxon>
        <taxon>Pseudomonadati</taxon>
        <taxon>Bacteroidota</taxon>
        <taxon>Bacteroidia</taxon>
        <taxon>Bacteroidales</taxon>
        <taxon>Tannerellaceae</taxon>
        <taxon>Parabacteroides</taxon>
    </lineage>
</organism>
<feature type="domain" description="AAA-ATPase-like" evidence="1">
    <location>
        <begin position="31"/>
        <end position="227"/>
    </location>
</feature>
<comment type="caution">
    <text evidence="2">The sequence shown here is derived from an EMBL/GenBank/DDBJ whole genome shotgun (WGS) entry which is preliminary data.</text>
</comment>
<dbReference type="SUPFAM" id="SSF52540">
    <property type="entry name" value="P-loop containing nucleoside triphosphate hydrolases"/>
    <property type="match status" value="1"/>
</dbReference>
<dbReference type="InterPro" id="IPR027417">
    <property type="entry name" value="P-loop_NTPase"/>
</dbReference>
<dbReference type="PANTHER" id="PTHR34825:SF1">
    <property type="entry name" value="AAA-ATPASE-LIKE DOMAIN-CONTAINING PROTEIN"/>
    <property type="match status" value="1"/>
</dbReference>
<keyword evidence="3" id="KW-1185">Reference proteome</keyword>
<evidence type="ECO:0000259" key="1">
    <source>
        <dbReference type="Pfam" id="PF09820"/>
    </source>
</evidence>
<dbReference type="STRING" id="1203610.HMPREF1536_04404"/>
<proteinExistence type="predicted"/>
<dbReference type="InterPro" id="IPR018631">
    <property type="entry name" value="AAA-ATPase-like_dom"/>
</dbReference>
<evidence type="ECO:0000313" key="3">
    <source>
        <dbReference type="Proteomes" id="UP000033035"/>
    </source>
</evidence>
<dbReference type="Gene3D" id="3.40.50.300">
    <property type="entry name" value="P-loop containing nucleotide triphosphate hydrolases"/>
    <property type="match status" value="1"/>
</dbReference>
<sequence>MGTFFCIYMEYFSTFASVSLKLKRVMEVKYPIGIQNFEKLRKEGFIYVDKTELIYRLVTTGSYYFLSRPRRFGKSLLISTLEAYFQGKKELFEDLAIGKLEKDWIQYPVLHMDLNAEKFDSQERLEQILDRHLFLWEDSWGTDARENTFSARFTGVIRRAFQQTGRPVVILIDEYDKPMLQALDNDELQKEFRDTLKAFYGVMKSMDGYIKFAFLTGVTKFGQVSVFSDLNNLNDISMWEPYISLCGINEEELHAYFEEDIHVLAAAGQMGYEETCAELKECYDGYHFVENSPGIYNPFSLLNTFSKRKFGSYWFETGTPTYLVDLLKRSHYNLYNMAHTETDSDVLNSIDSTSTNPIPVIYQSGYLTIKGYDRRFGIYRLGFPNREVEEGFMKFLLPFYADTDKVEVPFHIVKFVQEVESGDYNAFFRRLQSLFADTPYELVRDLELHYQNVLFIVCKLIGFYVKAEYHTSEGRIDLLLQTDRFIYVMEFKLDGTTDTALQQIEEKDYALPFASDPRKLFKIGVNFSTKTRNIADWKVI</sequence>
<dbReference type="EMBL" id="AQHW01000025">
    <property type="protein sequence ID" value="KKB49340.1"/>
    <property type="molecule type" value="Genomic_DNA"/>
</dbReference>
<dbReference type="InterPro" id="IPR012547">
    <property type="entry name" value="PDDEXK_9"/>
</dbReference>
<dbReference type="Pfam" id="PF09820">
    <property type="entry name" value="AAA-ATPase_like"/>
    <property type="match status" value="1"/>
</dbReference>
<dbReference type="HOGENOM" id="CLU_021114_0_1_10"/>
<dbReference type="PANTHER" id="PTHR34825">
    <property type="entry name" value="CONSERVED PROTEIN, WITH A WEAK D-GALACTARATE DEHYDRATASE/ALTRONATE HYDROLASE DOMAIN"/>
    <property type="match status" value="1"/>
</dbReference>
<protein>
    <recommendedName>
        <fullName evidence="1">AAA-ATPase-like domain-containing protein</fullName>
    </recommendedName>
</protein>
<reference evidence="2 3" key="1">
    <citation type="submission" date="2013-04" db="EMBL/GenBank/DDBJ databases">
        <title>The Genome Sequence of Parabacteroides gordonii DSM 23371.</title>
        <authorList>
            <consortium name="The Broad Institute Genomics Platform"/>
            <person name="Earl A."/>
            <person name="Ward D."/>
            <person name="Feldgarden M."/>
            <person name="Gevers D."/>
            <person name="Martens E."/>
            <person name="Sakamoto M."/>
            <person name="Benno Y."/>
            <person name="Suzuki N."/>
            <person name="Matsunaga N."/>
            <person name="Koshihara K."/>
            <person name="Seki M."/>
            <person name="Komiya H."/>
            <person name="Walker B."/>
            <person name="Young S."/>
            <person name="Zeng Q."/>
            <person name="Gargeya S."/>
            <person name="Fitzgerald M."/>
            <person name="Haas B."/>
            <person name="Abouelleil A."/>
            <person name="Allen A.W."/>
            <person name="Alvarado L."/>
            <person name="Arachchi H.M."/>
            <person name="Berlin A.M."/>
            <person name="Chapman S.B."/>
            <person name="Gainer-Dewar J."/>
            <person name="Goldberg J."/>
            <person name="Griggs A."/>
            <person name="Gujja S."/>
            <person name="Hansen M."/>
            <person name="Howarth C."/>
            <person name="Imamovic A."/>
            <person name="Ireland A."/>
            <person name="Larimer J."/>
            <person name="McCowan C."/>
            <person name="Murphy C."/>
            <person name="Pearson M."/>
            <person name="Poon T.W."/>
            <person name="Priest M."/>
            <person name="Roberts A."/>
            <person name="Saif S."/>
            <person name="Shea T."/>
            <person name="Sisk P."/>
            <person name="Sykes S."/>
            <person name="Wortman J."/>
            <person name="Nusbaum C."/>
            <person name="Birren B."/>
        </authorList>
    </citation>
    <scope>NUCLEOTIDE SEQUENCE [LARGE SCALE GENOMIC DNA]</scope>
    <source>
        <strain evidence="2 3">MS-1</strain>
    </source>
</reference>
<name>A0A0F5IVR1_9BACT</name>
<evidence type="ECO:0000313" key="2">
    <source>
        <dbReference type="EMBL" id="KKB49340.1"/>
    </source>
</evidence>
<dbReference type="PATRIC" id="fig|1203610.3.peg.4485"/>
<accession>A0A0F5IVR1</accession>
<dbReference type="AlphaFoldDB" id="A0A0F5IVR1"/>
<dbReference type="Proteomes" id="UP000033035">
    <property type="component" value="Unassembled WGS sequence"/>
</dbReference>